<sequence>MQLIEVNSATTAREFIEFPVRLYRTDPNYIRPLDSDIESVFDPKKNKLLRKGACIRWLLKDNQNQTIGRVAAFVNEQTAQKNEQPTGGMGFFDCINNQKAANTLFDACKNWLQARGMEAMDGPINFGDRDRWWGLLVEEFSPPSYATNYNFPYYRQLFENYGFQVYFNQYTYHRLVKGDIAEKFTERAEAILANPDYTFRHMEKKNIQKYTEDFRVVYNQAWAKHQGVKEMSPAQALVIMKKLKPIMDEKIVWFAYYKEEPVGFFISIPELNQLFKHVNGKLDLIGKLKFLYYKWRGSITRAVGIVFGIAPDHQRKGVEAAMVLASARGFFHNGKIPYEDYIMNWIGDFNPKMIRVVEQIGAKIYKTHITYRKLFDETKEFKRAKIIQ</sequence>
<dbReference type="Gene3D" id="3.40.630.30">
    <property type="match status" value="1"/>
</dbReference>
<keyword evidence="2" id="KW-1185">Reference proteome</keyword>
<dbReference type="PANTHER" id="PTHR41368:SF1">
    <property type="entry name" value="PROTEIN YGHO"/>
    <property type="match status" value="1"/>
</dbReference>
<gene>
    <name evidence="1" type="ORF">AAE02nite_43280</name>
</gene>
<reference evidence="1 2" key="1">
    <citation type="submission" date="2019-07" db="EMBL/GenBank/DDBJ databases">
        <title>Whole genome shotgun sequence of Adhaeribacter aerolatus NBRC 106133.</title>
        <authorList>
            <person name="Hosoyama A."/>
            <person name="Uohara A."/>
            <person name="Ohji S."/>
            <person name="Ichikawa N."/>
        </authorList>
    </citation>
    <scope>NUCLEOTIDE SEQUENCE [LARGE SCALE GENOMIC DNA]</scope>
    <source>
        <strain evidence="1 2">NBRC 106133</strain>
    </source>
</reference>
<name>A0A512B3X6_9BACT</name>
<evidence type="ECO:0008006" key="3">
    <source>
        <dbReference type="Google" id="ProtNLM"/>
    </source>
</evidence>
<dbReference type="Proteomes" id="UP000321532">
    <property type="component" value="Unassembled WGS sequence"/>
</dbReference>
<dbReference type="OrthoDB" id="9806005at2"/>
<evidence type="ECO:0000313" key="1">
    <source>
        <dbReference type="EMBL" id="GEO06664.1"/>
    </source>
</evidence>
<dbReference type="InterPro" id="IPR016181">
    <property type="entry name" value="Acyl_CoA_acyltransferase"/>
</dbReference>
<proteinExistence type="predicted"/>
<dbReference type="EMBL" id="BJYS01000042">
    <property type="protein sequence ID" value="GEO06664.1"/>
    <property type="molecule type" value="Genomic_DNA"/>
</dbReference>
<dbReference type="InterPro" id="IPR039968">
    <property type="entry name" value="BcerS-like"/>
</dbReference>
<dbReference type="SUPFAM" id="SSF55729">
    <property type="entry name" value="Acyl-CoA N-acyltransferases (Nat)"/>
    <property type="match status" value="1"/>
</dbReference>
<organism evidence="1 2">
    <name type="scientific">Adhaeribacter aerolatus</name>
    <dbReference type="NCBI Taxonomy" id="670289"/>
    <lineage>
        <taxon>Bacteria</taxon>
        <taxon>Pseudomonadati</taxon>
        <taxon>Bacteroidota</taxon>
        <taxon>Cytophagia</taxon>
        <taxon>Cytophagales</taxon>
        <taxon>Hymenobacteraceae</taxon>
        <taxon>Adhaeribacter</taxon>
    </lineage>
</organism>
<protein>
    <recommendedName>
        <fullName evidence="3">N-acetyltransferase domain-containing protein</fullName>
    </recommendedName>
</protein>
<dbReference type="AlphaFoldDB" id="A0A512B3X6"/>
<dbReference type="RefSeq" id="WP_146903174.1">
    <property type="nucleotide sequence ID" value="NZ_BJYS01000042.1"/>
</dbReference>
<accession>A0A512B3X6</accession>
<dbReference type="PANTHER" id="PTHR41368">
    <property type="entry name" value="PROTEIN YGHO"/>
    <property type="match status" value="1"/>
</dbReference>
<comment type="caution">
    <text evidence="1">The sequence shown here is derived from an EMBL/GenBank/DDBJ whole genome shotgun (WGS) entry which is preliminary data.</text>
</comment>
<evidence type="ECO:0000313" key="2">
    <source>
        <dbReference type="Proteomes" id="UP000321532"/>
    </source>
</evidence>